<dbReference type="PANTHER" id="PTHR24148">
    <property type="entry name" value="ANKYRIN REPEAT DOMAIN-CONTAINING PROTEIN 39 HOMOLOG-RELATED"/>
    <property type="match status" value="1"/>
</dbReference>
<dbReference type="Pfam" id="PF06985">
    <property type="entry name" value="HET"/>
    <property type="match status" value="1"/>
</dbReference>
<protein>
    <recommendedName>
        <fullName evidence="1">Heterokaryon incompatibility domain-containing protein</fullName>
    </recommendedName>
</protein>
<name>A0AAD5PJL6_9FUNG</name>
<reference evidence="2" key="2">
    <citation type="submission" date="2023-02" db="EMBL/GenBank/DDBJ databases">
        <authorList>
            <consortium name="DOE Joint Genome Institute"/>
            <person name="Mondo S.J."/>
            <person name="Chang Y."/>
            <person name="Wang Y."/>
            <person name="Ahrendt S."/>
            <person name="Andreopoulos W."/>
            <person name="Barry K."/>
            <person name="Beard J."/>
            <person name="Benny G.L."/>
            <person name="Blankenship S."/>
            <person name="Bonito G."/>
            <person name="Cuomo C."/>
            <person name="Desiro A."/>
            <person name="Gervers K.A."/>
            <person name="Hundley H."/>
            <person name="Kuo A."/>
            <person name="LaButti K."/>
            <person name="Lang B.F."/>
            <person name="Lipzen A."/>
            <person name="O'Donnell K."/>
            <person name="Pangilinan J."/>
            <person name="Reynolds N."/>
            <person name="Sandor L."/>
            <person name="Smith M.W."/>
            <person name="Tsang A."/>
            <person name="Grigoriev I.V."/>
            <person name="Stajich J.E."/>
            <person name="Spatafora J.W."/>
        </authorList>
    </citation>
    <scope>NUCLEOTIDE SEQUENCE</scope>
    <source>
        <strain evidence="2">RSA 2281</strain>
    </source>
</reference>
<gene>
    <name evidence="2" type="ORF">BDA99DRAFT_494344</name>
</gene>
<dbReference type="PANTHER" id="PTHR24148:SF64">
    <property type="entry name" value="HETEROKARYON INCOMPATIBILITY DOMAIN-CONTAINING PROTEIN"/>
    <property type="match status" value="1"/>
</dbReference>
<dbReference type="Proteomes" id="UP001209540">
    <property type="component" value="Unassembled WGS sequence"/>
</dbReference>
<dbReference type="InterPro" id="IPR052895">
    <property type="entry name" value="HetReg/Transcr_Mod"/>
</dbReference>
<reference evidence="2" key="1">
    <citation type="journal article" date="2022" name="IScience">
        <title>Evolution of zygomycete secretomes and the origins of terrestrial fungal ecologies.</title>
        <authorList>
            <person name="Chang Y."/>
            <person name="Wang Y."/>
            <person name="Mondo S."/>
            <person name="Ahrendt S."/>
            <person name="Andreopoulos W."/>
            <person name="Barry K."/>
            <person name="Beard J."/>
            <person name="Benny G.L."/>
            <person name="Blankenship S."/>
            <person name="Bonito G."/>
            <person name="Cuomo C."/>
            <person name="Desiro A."/>
            <person name="Gervers K.A."/>
            <person name="Hundley H."/>
            <person name="Kuo A."/>
            <person name="LaButti K."/>
            <person name="Lang B.F."/>
            <person name="Lipzen A."/>
            <person name="O'Donnell K."/>
            <person name="Pangilinan J."/>
            <person name="Reynolds N."/>
            <person name="Sandor L."/>
            <person name="Smith M.E."/>
            <person name="Tsang A."/>
            <person name="Grigoriev I.V."/>
            <person name="Stajich J.E."/>
            <person name="Spatafora J.W."/>
        </authorList>
    </citation>
    <scope>NUCLEOTIDE SEQUENCE</scope>
    <source>
        <strain evidence="2">RSA 2281</strain>
    </source>
</reference>
<dbReference type="EMBL" id="JAIXMP010000002">
    <property type="protein sequence ID" value="KAI9276886.1"/>
    <property type="molecule type" value="Genomic_DNA"/>
</dbReference>
<dbReference type="AlphaFoldDB" id="A0AAD5PJL6"/>
<comment type="caution">
    <text evidence="2">The sequence shown here is derived from an EMBL/GenBank/DDBJ whole genome shotgun (WGS) entry which is preliminary data.</text>
</comment>
<accession>A0AAD5PJL6</accession>
<dbReference type="InterPro" id="IPR010730">
    <property type="entry name" value="HET"/>
</dbReference>
<keyword evidence="3" id="KW-1185">Reference proteome</keyword>
<evidence type="ECO:0000259" key="1">
    <source>
        <dbReference type="Pfam" id="PF06985"/>
    </source>
</evidence>
<evidence type="ECO:0000313" key="3">
    <source>
        <dbReference type="Proteomes" id="UP001209540"/>
    </source>
</evidence>
<organism evidence="2 3">
    <name type="scientific">Phascolomyces articulosus</name>
    <dbReference type="NCBI Taxonomy" id="60185"/>
    <lineage>
        <taxon>Eukaryota</taxon>
        <taxon>Fungi</taxon>
        <taxon>Fungi incertae sedis</taxon>
        <taxon>Mucoromycota</taxon>
        <taxon>Mucoromycotina</taxon>
        <taxon>Mucoromycetes</taxon>
        <taxon>Mucorales</taxon>
        <taxon>Lichtheimiaceae</taxon>
        <taxon>Phascolomyces</taxon>
    </lineage>
</organism>
<sequence length="603" mass="68688">MMYITYDTEQWEIIKAGGYISSGSDRKHTKLIETWKSKRTTLPDPNHHSGRIIPTWLVRVSDMQLVPGSSIKEGTHYHALSYSWNQSGEIVKKDDGTNKYDRIDNKRHTIISGWHKLRKHKHVSFEGIIQRICKDFNVHYIWYDQMCIDQTDTTKKQHEIQQMHHIYRNAQFTIVLVPELEYTGEKDHRHGGQRGLVMDTLLETEWAKRLWTLEESYMSRKMLFVGTNVHMWSIVGQDCIPSMTRTGHFLYNICTEQAKWNASTVLWFARARSSSKAHDWIFALVNMFPAIKDGITFRYDMPITDLTLQFYRLLIEHDQTVLMFGAPYTSSDRKALSQRQSLLEENGHGGVFSPSWTGIDGTHIPQNESISLTSNLSSVTSSSSFTSSTKDKYEVDDEGNLHVTSAAIPVTLRGPSWVKTVDVNNDIPDKLIGGLPCYPIWEDYLHRQLHIGAAVPPASSDNDGDISSSPSVTFVATTLGQAQMIWNCFSQIYRLKATHILPAKKQNNDGDFTWINTASSPTDAAAYLSLTDENRRGECIILTGIQFKMDSCIALPVVKKVKTEGRSTDDVGYYHKSIGLCFITDLYQMGSEFILDEQEFVIK</sequence>
<feature type="domain" description="Heterokaryon incompatibility" evidence="1">
    <location>
        <begin position="77"/>
        <end position="179"/>
    </location>
</feature>
<evidence type="ECO:0000313" key="2">
    <source>
        <dbReference type="EMBL" id="KAI9276886.1"/>
    </source>
</evidence>
<proteinExistence type="predicted"/>